<proteinExistence type="predicted"/>
<evidence type="ECO:0000313" key="4">
    <source>
        <dbReference type="Proteomes" id="UP000005240"/>
    </source>
</evidence>
<dbReference type="Proteomes" id="UP000005240">
    <property type="component" value="Unassembled WGS sequence"/>
</dbReference>
<feature type="region of interest" description="Disordered" evidence="1">
    <location>
        <begin position="1"/>
        <end position="47"/>
    </location>
</feature>
<dbReference type="VEuPathDB" id="FungiDB:PTTG_27484"/>
<reference evidence="2" key="2">
    <citation type="submission" date="2016-05" db="EMBL/GenBank/DDBJ databases">
        <title>Comparative analysis highlights variable genome content of wheat rusts and divergence of the mating loci.</title>
        <authorList>
            <person name="Cuomo C.A."/>
            <person name="Bakkeren G."/>
            <person name="Szabo L."/>
            <person name="Khalil H."/>
            <person name="Joly D."/>
            <person name="Goldberg J."/>
            <person name="Young S."/>
            <person name="Zeng Q."/>
            <person name="Fellers J."/>
        </authorList>
    </citation>
    <scope>NUCLEOTIDE SEQUENCE [LARGE SCALE GENOMIC DNA]</scope>
    <source>
        <strain evidence="2">1-1 BBBD Race 1</strain>
    </source>
</reference>
<organism evidence="2">
    <name type="scientific">Puccinia triticina (isolate 1-1 / race 1 (BBBD))</name>
    <name type="common">Brown leaf rust fungus</name>
    <dbReference type="NCBI Taxonomy" id="630390"/>
    <lineage>
        <taxon>Eukaryota</taxon>
        <taxon>Fungi</taxon>
        <taxon>Dikarya</taxon>
        <taxon>Basidiomycota</taxon>
        <taxon>Pucciniomycotina</taxon>
        <taxon>Pucciniomycetes</taxon>
        <taxon>Pucciniales</taxon>
        <taxon>Pucciniaceae</taxon>
        <taxon>Puccinia</taxon>
    </lineage>
</organism>
<dbReference type="OrthoDB" id="9995831at2759"/>
<feature type="compositionally biased region" description="Acidic residues" evidence="1">
    <location>
        <begin position="367"/>
        <end position="376"/>
    </location>
</feature>
<accession>A0A180GJH3</accession>
<dbReference type="EnsemblFungi" id="PTTG_27484-t43_1">
    <property type="protein sequence ID" value="PTTG_27484-t43_1-p1"/>
    <property type="gene ID" value="PTTG_27484"/>
</dbReference>
<evidence type="ECO:0000313" key="3">
    <source>
        <dbReference type="EnsemblFungi" id="PTTG_27484-t43_1-p1"/>
    </source>
</evidence>
<reference evidence="2" key="1">
    <citation type="submission" date="2009-11" db="EMBL/GenBank/DDBJ databases">
        <authorList>
            <consortium name="The Broad Institute Genome Sequencing Platform"/>
            <person name="Ward D."/>
            <person name="Feldgarden M."/>
            <person name="Earl A."/>
            <person name="Young S.K."/>
            <person name="Zeng Q."/>
            <person name="Koehrsen M."/>
            <person name="Alvarado L."/>
            <person name="Berlin A."/>
            <person name="Bochicchio J."/>
            <person name="Borenstein D."/>
            <person name="Chapman S.B."/>
            <person name="Chen Z."/>
            <person name="Engels R."/>
            <person name="Freedman E."/>
            <person name="Gellesch M."/>
            <person name="Goldberg J."/>
            <person name="Griggs A."/>
            <person name="Gujja S."/>
            <person name="Heilman E."/>
            <person name="Heiman D."/>
            <person name="Hepburn T."/>
            <person name="Howarth C."/>
            <person name="Jen D."/>
            <person name="Larson L."/>
            <person name="Lewis B."/>
            <person name="Mehta T."/>
            <person name="Park D."/>
            <person name="Pearson M."/>
            <person name="Roberts A."/>
            <person name="Saif S."/>
            <person name="Shea T."/>
            <person name="Shenoy N."/>
            <person name="Sisk P."/>
            <person name="Stolte C."/>
            <person name="Sykes S."/>
            <person name="Thomson T."/>
            <person name="Walk T."/>
            <person name="White J."/>
            <person name="Yandava C."/>
            <person name="Izard J."/>
            <person name="Baranova O.V."/>
            <person name="Blanton J.M."/>
            <person name="Tanner A.C."/>
            <person name="Dewhirst F.E."/>
            <person name="Haas B."/>
            <person name="Nusbaum C."/>
            <person name="Birren B."/>
        </authorList>
    </citation>
    <scope>NUCLEOTIDE SEQUENCE [LARGE SCALE GENOMIC DNA]</scope>
    <source>
        <strain evidence="2">1-1 BBBD Race 1</strain>
    </source>
</reference>
<name>A0A180GJH3_PUCT1</name>
<feature type="region of interest" description="Disordered" evidence="1">
    <location>
        <begin position="341"/>
        <end position="388"/>
    </location>
</feature>
<dbReference type="EMBL" id="ADAS02000057">
    <property type="protein sequence ID" value="OAV92937.1"/>
    <property type="molecule type" value="Genomic_DNA"/>
</dbReference>
<feature type="compositionally biased region" description="Polar residues" evidence="1">
    <location>
        <begin position="16"/>
        <end position="25"/>
    </location>
</feature>
<evidence type="ECO:0000256" key="1">
    <source>
        <dbReference type="SAM" id="MobiDB-lite"/>
    </source>
</evidence>
<keyword evidence="4" id="KW-1185">Reference proteome</keyword>
<sequence length="388" mass="42092">MSDSSAAPPKKMDSPGYTTATSRQYSPGRPVAGSSSDHGGGGGPSTTYQQAIVEIYDSLYQFQRHRARPQESVVVDCINKWYELNAVFENPFTRASGTLAIVNQFALMSLIPGQIWSELGDICESEDYNGNRVVVFSHTLHFDLLASSGERGPAWGGMQTPYLSVPATPHVGTPSVSGRFPSGFQAALVSRMASQTSLLGERLRLAGGEPSGGTTWPLQWLLAELSPRTLAARLARFDLTLSTRLQFNEQARIVSHEDIWGIKQLVECLAPAFLVHIYSCNRWLIGIAADLLSRNYLRSSSDAPPPSDAHQHSAHPPDQQAATALHSPIFIGSHSPLLHIHIKPPSKNSSHNRTPSQQPAPAGIFPDADDDDDELNTEAGSLDDPRPI</sequence>
<dbReference type="AlphaFoldDB" id="A0A180GJH3"/>
<gene>
    <name evidence="2" type="ORF">PTTG_27484</name>
</gene>
<evidence type="ECO:0000313" key="2">
    <source>
        <dbReference type="EMBL" id="OAV92937.1"/>
    </source>
</evidence>
<protein>
    <submittedName>
        <fullName evidence="2 3">Uncharacterized protein</fullName>
    </submittedName>
</protein>
<feature type="region of interest" description="Disordered" evidence="1">
    <location>
        <begin position="299"/>
        <end position="321"/>
    </location>
</feature>
<reference evidence="3 4" key="3">
    <citation type="journal article" date="2017" name="G3 (Bethesda)">
        <title>Comparative analysis highlights variable genome content of wheat rusts and divergence of the mating loci.</title>
        <authorList>
            <person name="Cuomo C.A."/>
            <person name="Bakkeren G."/>
            <person name="Khalil H.B."/>
            <person name="Panwar V."/>
            <person name="Joly D."/>
            <person name="Linning R."/>
            <person name="Sakthikumar S."/>
            <person name="Song X."/>
            <person name="Adiconis X."/>
            <person name="Fan L."/>
            <person name="Goldberg J.M."/>
            <person name="Levin J.Z."/>
            <person name="Young S."/>
            <person name="Zeng Q."/>
            <person name="Anikster Y."/>
            <person name="Bruce M."/>
            <person name="Wang M."/>
            <person name="Yin C."/>
            <person name="McCallum B."/>
            <person name="Szabo L.J."/>
            <person name="Hulbert S."/>
            <person name="Chen X."/>
            <person name="Fellers J.P."/>
        </authorList>
    </citation>
    <scope>NUCLEOTIDE SEQUENCE</scope>
    <source>
        <strain evidence="3">isolate 1-1 / race 1 (BBBD)</strain>
        <strain evidence="4">Isolate 1-1 / race 1 (BBBD)</strain>
    </source>
</reference>
<reference evidence="3" key="4">
    <citation type="submission" date="2025-05" db="UniProtKB">
        <authorList>
            <consortium name="EnsemblFungi"/>
        </authorList>
    </citation>
    <scope>IDENTIFICATION</scope>
    <source>
        <strain evidence="3">isolate 1-1 / race 1 (BBBD)</strain>
    </source>
</reference>
<feature type="compositionally biased region" description="Polar residues" evidence="1">
    <location>
        <begin position="346"/>
        <end position="359"/>
    </location>
</feature>